<evidence type="ECO:0000256" key="1">
    <source>
        <dbReference type="ARBA" id="ARBA00006987"/>
    </source>
</evidence>
<comment type="caution">
    <text evidence="3">The sequence shown here is derived from an EMBL/GenBank/DDBJ whole genome shotgun (WGS) entry which is preliminary data.</text>
</comment>
<keyword evidence="2" id="KW-0812">Transmembrane</keyword>
<keyword evidence="2" id="KW-0472">Membrane</keyword>
<dbReference type="Gene3D" id="3.40.190.10">
    <property type="entry name" value="Periplasmic binding protein-like II"/>
    <property type="match status" value="1"/>
</dbReference>
<evidence type="ECO:0000256" key="2">
    <source>
        <dbReference type="SAM" id="Phobius"/>
    </source>
</evidence>
<protein>
    <submittedName>
        <fullName evidence="3">Bug family tripartite tricarboxylate transporter substrate binding protein</fullName>
    </submittedName>
</protein>
<reference evidence="4" key="1">
    <citation type="journal article" date="2019" name="Int. J. Syst. Evol. Microbiol.">
        <title>The Global Catalogue of Microorganisms (GCM) 10K type strain sequencing project: providing services to taxonomists for standard genome sequencing and annotation.</title>
        <authorList>
            <consortium name="The Broad Institute Genomics Platform"/>
            <consortium name="The Broad Institute Genome Sequencing Center for Infectious Disease"/>
            <person name="Wu L."/>
            <person name="Ma J."/>
        </authorList>
    </citation>
    <scope>NUCLEOTIDE SEQUENCE [LARGE SCALE GENOMIC DNA]</scope>
    <source>
        <strain evidence="4">CGMCC 4.7277</strain>
    </source>
</reference>
<keyword evidence="4" id="KW-1185">Reference proteome</keyword>
<proteinExistence type="inferred from homology"/>
<dbReference type="PANTHER" id="PTHR42928:SF5">
    <property type="entry name" value="BLR1237 PROTEIN"/>
    <property type="match status" value="1"/>
</dbReference>
<comment type="similarity">
    <text evidence="1">Belongs to the UPF0065 (bug) family.</text>
</comment>
<organism evidence="3 4">
    <name type="scientific">Polaromonas jejuensis</name>
    <dbReference type="NCBI Taxonomy" id="457502"/>
    <lineage>
        <taxon>Bacteria</taxon>
        <taxon>Pseudomonadati</taxon>
        <taxon>Pseudomonadota</taxon>
        <taxon>Betaproteobacteria</taxon>
        <taxon>Burkholderiales</taxon>
        <taxon>Comamonadaceae</taxon>
        <taxon>Polaromonas</taxon>
    </lineage>
</organism>
<dbReference type="InterPro" id="IPR042100">
    <property type="entry name" value="Bug_dom1"/>
</dbReference>
<evidence type="ECO:0000313" key="4">
    <source>
        <dbReference type="Proteomes" id="UP001596084"/>
    </source>
</evidence>
<accession>A0ABW0QF91</accession>
<dbReference type="SUPFAM" id="SSF53850">
    <property type="entry name" value="Periplasmic binding protein-like II"/>
    <property type="match status" value="1"/>
</dbReference>
<dbReference type="Pfam" id="PF03401">
    <property type="entry name" value="TctC"/>
    <property type="match status" value="1"/>
</dbReference>
<sequence length="351" mass="36791">MGTTPCNALAQPGRLNKSGIQETNDMRAFKKKASALAMGVGLALTGLGAFGQTAYPCPLVKIISPYPPGGTTDILSRLLAPGLAKELGTTVIVENKGGASSNIGTEFVANAASDGCTILLGNNTGIVINRNLYKLRIDPVKNLAAVGEVASVPLVLYVNTSVPATSVNQLLELIKNNPGKYSYASGGSGSPQHLMGELLKLEKQLDIAHIPYRGQGPALADVLSGQVPLAFETTTAIAAQLNSGRIRALATTGAVRSKGMPDVPTMKELGYPSFVIENWYGVFVPSKTPSHLIKRLNQAVNKVLKSADVAASLSKLGSSDVTGTAEQFTQFIAKELPYWESLVKRSGATVD</sequence>
<dbReference type="InterPro" id="IPR005064">
    <property type="entry name" value="BUG"/>
</dbReference>
<feature type="transmembrane region" description="Helical" evidence="2">
    <location>
        <begin position="35"/>
        <end position="55"/>
    </location>
</feature>
<keyword evidence="2" id="KW-1133">Transmembrane helix</keyword>
<dbReference type="CDD" id="cd13578">
    <property type="entry name" value="PBP2_Bug27"/>
    <property type="match status" value="1"/>
</dbReference>
<dbReference type="PIRSF" id="PIRSF017082">
    <property type="entry name" value="YflP"/>
    <property type="match status" value="1"/>
</dbReference>
<dbReference type="EMBL" id="JBHSMX010000064">
    <property type="protein sequence ID" value="MFC5523256.1"/>
    <property type="molecule type" value="Genomic_DNA"/>
</dbReference>
<dbReference type="Proteomes" id="UP001596084">
    <property type="component" value="Unassembled WGS sequence"/>
</dbReference>
<evidence type="ECO:0000313" key="3">
    <source>
        <dbReference type="EMBL" id="MFC5523256.1"/>
    </source>
</evidence>
<name>A0ABW0QF91_9BURK</name>
<gene>
    <name evidence="3" type="ORF">ACFPP7_20410</name>
</gene>
<dbReference type="PANTHER" id="PTHR42928">
    <property type="entry name" value="TRICARBOXYLATE-BINDING PROTEIN"/>
    <property type="match status" value="1"/>
</dbReference>
<dbReference type="Gene3D" id="3.40.190.150">
    <property type="entry name" value="Bordetella uptake gene, domain 1"/>
    <property type="match status" value="1"/>
</dbReference>